<name>A0A6N7WAQ5_9FIRM</name>
<dbReference type="RefSeq" id="WP_154468046.1">
    <property type="nucleotide sequence ID" value="NZ_VUMI01000073.1"/>
</dbReference>
<comment type="caution">
    <text evidence="1">The sequence shown here is derived from an EMBL/GenBank/DDBJ whole genome shotgun (WGS) entry which is preliminary data.</text>
</comment>
<dbReference type="AlphaFoldDB" id="A0A6N7WAQ5"/>
<evidence type="ECO:0000313" key="1">
    <source>
        <dbReference type="EMBL" id="MSS91662.1"/>
    </source>
</evidence>
<gene>
    <name evidence="1" type="ORF">FYJ45_26595</name>
</gene>
<dbReference type="Proteomes" id="UP000436047">
    <property type="component" value="Unassembled WGS sequence"/>
</dbReference>
<proteinExistence type="predicted"/>
<dbReference type="GeneID" id="86056569"/>
<keyword evidence="2" id="KW-1185">Reference proteome</keyword>
<protein>
    <submittedName>
        <fullName evidence="1">Uncharacterized protein</fullName>
    </submittedName>
</protein>
<evidence type="ECO:0000313" key="2">
    <source>
        <dbReference type="Proteomes" id="UP000436047"/>
    </source>
</evidence>
<reference evidence="1 2" key="1">
    <citation type="submission" date="2019-08" db="EMBL/GenBank/DDBJ databases">
        <title>In-depth cultivation of the pig gut microbiome towards novel bacterial diversity and tailored functional studies.</title>
        <authorList>
            <person name="Wylensek D."/>
            <person name="Hitch T.C.A."/>
            <person name="Clavel T."/>
        </authorList>
    </citation>
    <scope>NUCLEOTIDE SEQUENCE [LARGE SCALE GENOMIC DNA]</scope>
    <source>
        <strain evidence="1 2">WCA-389-WT-23B</strain>
    </source>
</reference>
<accession>A0A6N7WAQ5</accession>
<sequence>MENIAENAAAETEEKEGVYIAVTEEDLQAMLQAAAKEAIKELRKEEAKEKKKNKYHDTFSLMRCYRDAVFHIENAISEGTQLELEDMTEEQQETYLRSVRRTRFKTLLMTANIDKAIDEMAKRRKAAGREVEYQVFDMYFMQGMSYEQIIDQVEKDTGERLGKNTPRRWVTNIINEMSVLLWGLEDERQ</sequence>
<organism evidence="1 2">
    <name type="scientific">Eisenbergiella porci</name>
    <dbReference type="NCBI Taxonomy" id="2652274"/>
    <lineage>
        <taxon>Bacteria</taxon>
        <taxon>Bacillati</taxon>
        <taxon>Bacillota</taxon>
        <taxon>Clostridia</taxon>
        <taxon>Lachnospirales</taxon>
        <taxon>Lachnospiraceae</taxon>
        <taxon>Eisenbergiella</taxon>
    </lineage>
</organism>
<dbReference type="EMBL" id="VUMI01000073">
    <property type="protein sequence ID" value="MSS91662.1"/>
    <property type="molecule type" value="Genomic_DNA"/>
</dbReference>